<evidence type="ECO:0000256" key="1">
    <source>
        <dbReference type="SAM" id="MobiDB-lite"/>
    </source>
</evidence>
<dbReference type="InterPro" id="IPR011042">
    <property type="entry name" value="6-blade_b-propeller_TolB-like"/>
</dbReference>
<protein>
    <recommendedName>
        <fullName evidence="5">NHL repeat containing protein</fullName>
    </recommendedName>
</protein>
<dbReference type="RefSeq" id="WP_114814632.1">
    <property type="nucleotide sequence ID" value="NZ_CP139965.1"/>
</dbReference>
<dbReference type="SUPFAM" id="SSF63825">
    <property type="entry name" value="YWTD domain"/>
    <property type="match status" value="1"/>
</dbReference>
<sequence>MKRVAFCALFAGVLCAAAWVATFATAFAGTSAAATSSATSTTTSAAAFSTEPPLSYRTSWVGNTWGFGDGRWVQSDVQALAVAPNGELFTNAPWDEGGGEIGHYRDGALVGYGGGSHGWGMLGGDAIAVNDDYVFAAQIVVSIGNAMAAEKHLPREGVRWFGVSRRSRADVRRGVPFAGQADWPGSGLAFRVVAQAPEPIDDAIRGLAADNARLFVSNLHDNRIEIFDAQTMQPAGGFPVREPGRLTLAKDGTLWVIERSRTDSAKRVVHHARDGAVLGTLALPRGTVPVDIAVDARGRLLVADNGVRQQVLIFAPAASGGALTQKNDAAAADRRITNQGASMQLSGTLGVAGGIYAGRAGTPGPQRFNGLTAVAADAAGNVYVAMNGTGPRGFAGGPGNTEGAVIEGYAPDGTRRFSVQGLLFVDGAQFMDGMPPSVYTGSKRFALDLSRGSGAEWSYAGFTANRFRYPYDPFLHLGQGMRGLPLVREVRGHRLLFTTDMTSSFLRIYCFEAGSETAIPSGLFSPSHIDKPWPPNQPASGEWIWRDTAGKGRFAVTDFDQPQWGEGAPRVTAWWVDEAGNVWQGLGAAGIRRFALLGFDNVGNPVYRYSAVKTWPMPEPFTRIARLAYFPADDTLYVSGSTPAHPFLEYNWNGTGSRLARYDHWLRGAPVLRYAIDLPDRGPPDPASMNGWTVAGDYLFTVETRAGAVHVHERDTGREVGRLTPGPEVGERSGIVDVPMPITAHRIESGPYAGEYLVFVEEDSHGKVLMYRFRPPGSSSRSADDAPRLHSVSSESARAARAALHPGSP</sequence>
<evidence type="ECO:0000313" key="4">
    <source>
        <dbReference type="Proteomes" id="UP001325479"/>
    </source>
</evidence>
<keyword evidence="2" id="KW-0732">Signal</keyword>
<evidence type="ECO:0000313" key="3">
    <source>
        <dbReference type="EMBL" id="WQD80313.1"/>
    </source>
</evidence>
<dbReference type="Gene3D" id="2.120.10.30">
    <property type="entry name" value="TolB, C-terminal domain"/>
    <property type="match status" value="1"/>
</dbReference>
<dbReference type="Proteomes" id="UP001325479">
    <property type="component" value="Chromosome"/>
</dbReference>
<evidence type="ECO:0000256" key="2">
    <source>
        <dbReference type="SAM" id="SignalP"/>
    </source>
</evidence>
<name>A0ABZ0WSS4_9BURK</name>
<feature type="region of interest" description="Disordered" evidence="1">
    <location>
        <begin position="774"/>
        <end position="809"/>
    </location>
</feature>
<proteinExistence type="predicted"/>
<reference evidence="3 4" key="1">
    <citation type="submission" date="2023-12" db="EMBL/GenBank/DDBJ databases">
        <title>Genome sequencing and assembly of bacterial species from a model synthetic community.</title>
        <authorList>
            <person name="Hogle S.L."/>
        </authorList>
    </citation>
    <scope>NUCLEOTIDE SEQUENCE [LARGE SCALE GENOMIC DNA]</scope>
    <source>
        <strain evidence="3 4">HAMBI 2494</strain>
    </source>
</reference>
<dbReference type="EMBL" id="CP139965">
    <property type="protein sequence ID" value="WQD80313.1"/>
    <property type="molecule type" value="Genomic_DNA"/>
</dbReference>
<evidence type="ECO:0008006" key="5">
    <source>
        <dbReference type="Google" id="ProtNLM"/>
    </source>
</evidence>
<feature type="signal peptide" evidence="2">
    <location>
        <begin position="1"/>
        <end position="28"/>
    </location>
</feature>
<feature type="chain" id="PRO_5045859837" description="NHL repeat containing protein" evidence="2">
    <location>
        <begin position="29"/>
        <end position="809"/>
    </location>
</feature>
<keyword evidence="4" id="KW-1185">Reference proteome</keyword>
<accession>A0ABZ0WSS4</accession>
<dbReference type="SUPFAM" id="SSF101898">
    <property type="entry name" value="NHL repeat"/>
    <property type="match status" value="1"/>
</dbReference>
<organism evidence="3 4">
    <name type="scientific">Paraburkholderia kururiensis</name>
    <dbReference type="NCBI Taxonomy" id="984307"/>
    <lineage>
        <taxon>Bacteria</taxon>
        <taxon>Pseudomonadati</taxon>
        <taxon>Pseudomonadota</taxon>
        <taxon>Betaproteobacteria</taxon>
        <taxon>Burkholderiales</taxon>
        <taxon>Burkholderiaceae</taxon>
        <taxon>Paraburkholderia</taxon>
    </lineage>
</organism>
<gene>
    <name evidence="3" type="ORF">U0042_11865</name>
</gene>